<dbReference type="PANTHER" id="PTHR44942:SF4">
    <property type="entry name" value="METHYLTRANSFERASE TYPE 11 DOMAIN-CONTAINING PROTEIN"/>
    <property type="match status" value="1"/>
</dbReference>
<accession>A0A9F2R9H0</accession>
<evidence type="ECO:0000259" key="4">
    <source>
        <dbReference type="Pfam" id="PF08241"/>
    </source>
</evidence>
<evidence type="ECO:0000256" key="2">
    <source>
        <dbReference type="ARBA" id="ARBA00022603"/>
    </source>
</evidence>
<comment type="similarity">
    <text evidence="1">Belongs to the methyltransferase superfamily.</text>
</comment>
<dbReference type="OMA" id="FSAVHWF"/>
<dbReference type="OrthoDB" id="506498at2759"/>
<reference evidence="6" key="1">
    <citation type="submission" date="2025-08" db="UniProtKB">
        <authorList>
            <consortium name="RefSeq"/>
        </authorList>
    </citation>
    <scope>IDENTIFICATION</scope>
    <source>
        <tissue evidence="6">Liver</tissue>
    </source>
</reference>
<dbReference type="Pfam" id="PF08241">
    <property type="entry name" value="Methyltransf_11"/>
    <property type="match status" value="1"/>
</dbReference>
<organism evidence="5 6">
    <name type="scientific">Python bivittatus</name>
    <name type="common">Burmese python</name>
    <name type="synonym">Python molurus bivittatus</name>
    <dbReference type="NCBI Taxonomy" id="176946"/>
    <lineage>
        <taxon>Eukaryota</taxon>
        <taxon>Metazoa</taxon>
        <taxon>Chordata</taxon>
        <taxon>Craniata</taxon>
        <taxon>Vertebrata</taxon>
        <taxon>Euteleostomi</taxon>
        <taxon>Lepidosauria</taxon>
        <taxon>Squamata</taxon>
        <taxon>Bifurcata</taxon>
        <taxon>Unidentata</taxon>
        <taxon>Episquamata</taxon>
        <taxon>Toxicofera</taxon>
        <taxon>Serpentes</taxon>
        <taxon>Henophidia</taxon>
        <taxon>Pythonidae</taxon>
        <taxon>Python</taxon>
    </lineage>
</organism>
<evidence type="ECO:0000256" key="3">
    <source>
        <dbReference type="ARBA" id="ARBA00022679"/>
    </source>
</evidence>
<dbReference type="Gene3D" id="3.40.50.150">
    <property type="entry name" value="Vaccinia Virus protein VP39"/>
    <property type="match status" value="1"/>
</dbReference>
<keyword evidence="5" id="KW-1185">Reference proteome</keyword>
<dbReference type="InterPro" id="IPR051052">
    <property type="entry name" value="Diverse_substrate_MTase"/>
</dbReference>
<dbReference type="GeneID" id="103066324"/>
<evidence type="ECO:0000313" key="5">
    <source>
        <dbReference type="Proteomes" id="UP000695026"/>
    </source>
</evidence>
<dbReference type="InterPro" id="IPR029063">
    <property type="entry name" value="SAM-dependent_MTases_sf"/>
</dbReference>
<dbReference type="CDD" id="cd02440">
    <property type="entry name" value="AdoMet_MTases"/>
    <property type="match status" value="1"/>
</dbReference>
<protein>
    <submittedName>
        <fullName evidence="6">Methyltransferase DDB_G0268948</fullName>
    </submittedName>
</protein>
<feature type="domain" description="Methyltransferase type 11" evidence="4">
    <location>
        <begin position="45"/>
        <end position="137"/>
    </location>
</feature>
<dbReference type="RefSeq" id="XP_007439473.2">
    <property type="nucleotide sequence ID" value="XM_007439411.3"/>
</dbReference>
<evidence type="ECO:0000256" key="1">
    <source>
        <dbReference type="ARBA" id="ARBA00008361"/>
    </source>
</evidence>
<dbReference type="FunFam" id="3.40.50.150:FF:000370">
    <property type="entry name" value="Si:ch211-93g23.2"/>
    <property type="match status" value="1"/>
</dbReference>
<dbReference type="KEGG" id="pbi:103066324"/>
<proteinExistence type="inferred from homology"/>
<dbReference type="InterPro" id="IPR013216">
    <property type="entry name" value="Methyltransf_11"/>
</dbReference>
<dbReference type="GO" id="GO:0032259">
    <property type="term" value="P:methylation"/>
    <property type="evidence" value="ECO:0007669"/>
    <property type="project" value="UniProtKB-KW"/>
</dbReference>
<dbReference type="Proteomes" id="UP000695026">
    <property type="component" value="Unplaced"/>
</dbReference>
<dbReference type="PANTHER" id="PTHR44942">
    <property type="entry name" value="METHYLTRANSF_11 DOMAIN-CONTAINING PROTEIN"/>
    <property type="match status" value="1"/>
</dbReference>
<sequence>MAARLFEDKDHAAVYQKYRFSLQEKLQGVVLAYLEKKVNCFQLGVDVGCGSGQNTLLLAKYFEKVVGTDVSEAQIEEAKRATHPPNVSYLTCPAEKLPFKDHSVDLITAFSAVHWFDVPCFVKEMDRILKPSGCFILCSNTLDLQLHYRDQSEKLTEIFKEIQTQLIPYANERIKFVLDEYKTIFDALPFQDKERITDIVDKIPVSVSELLGYIQSFSLYHTFLKAQPEAAKSLIQNAEQRILETMGVSSDETKLEIWTRQICILGTKSY</sequence>
<dbReference type="AlphaFoldDB" id="A0A9F2R9H0"/>
<dbReference type="SUPFAM" id="SSF53335">
    <property type="entry name" value="S-adenosyl-L-methionine-dependent methyltransferases"/>
    <property type="match status" value="1"/>
</dbReference>
<gene>
    <name evidence="6" type="primary">LOC103066324</name>
</gene>
<evidence type="ECO:0000313" key="6">
    <source>
        <dbReference type="RefSeq" id="XP_007439473.2"/>
    </source>
</evidence>
<keyword evidence="2 6" id="KW-0489">Methyltransferase</keyword>
<dbReference type="GO" id="GO:0008757">
    <property type="term" value="F:S-adenosylmethionine-dependent methyltransferase activity"/>
    <property type="evidence" value="ECO:0007669"/>
    <property type="project" value="InterPro"/>
</dbReference>
<name>A0A9F2R9H0_PYTBI</name>
<keyword evidence="3" id="KW-0808">Transferase</keyword>